<evidence type="ECO:0000256" key="1">
    <source>
        <dbReference type="ARBA" id="ARBA00022723"/>
    </source>
</evidence>
<dbReference type="PANTHER" id="PTHR31944:SF129">
    <property type="entry name" value="ASPYRIDONES CLUSTER REGULATOR APDR-RELATED"/>
    <property type="match status" value="1"/>
</dbReference>
<reference evidence="8" key="1">
    <citation type="submission" date="2022-12" db="EMBL/GenBank/DDBJ databases">
        <authorList>
            <person name="Petersen C."/>
        </authorList>
    </citation>
    <scope>NUCLEOTIDE SEQUENCE</scope>
    <source>
        <strain evidence="8">IBT 16125</strain>
    </source>
</reference>
<dbReference type="EMBL" id="JAPVEA010000008">
    <property type="protein sequence ID" value="KAJ5437900.1"/>
    <property type="molecule type" value="Genomic_DNA"/>
</dbReference>
<keyword evidence="1" id="KW-0479">Metal-binding</keyword>
<dbReference type="CDD" id="cd12148">
    <property type="entry name" value="fungal_TF_MHR"/>
    <property type="match status" value="1"/>
</dbReference>
<comment type="caution">
    <text evidence="8">The sequence shown here is derived from an EMBL/GenBank/DDBJ whole genome shotgun (WGS) entry which is preliminary data.</text>
</comment>
<keyword evidence="6" id="KW-0539">Nucleus</keyword>
<dbReference type="InterPro" id="IPR051430">
    <property type="entry name" value="Fungal_TF_Env_Response"/>
</dbReference>
<evidence type="ECO:0000313" key="8">
    <source>
        <dbReference type="EMBL" id="KAJ5437900.1"/>
    </source>
</evidence>
<dbReference type="Proteomes" id="UP001213681">
    <property type="component" value="Unassembled WGS sequence"/>
</dbReference>
<dbReference type="GO" id="GO:0008270">
    <property type="term" value="F:zinc ion binding"/>
    <property type="evidence" value="ECO:0007669"/>
    <property type="project" value="InterPro"/>
</dbReference>
<keyword evidence="9" id="KW-1185">Reference proteome</keyword>
<keyword evidence="5" id="KW-0804">Transcription</keyword>
<organism evidence="8 9">
    <name type="scientific">Penicillium daleae</name>
    <dbReference type="NCBI Taxonomy" id="63821"/>
    <lineage>
        <taxon>Eukaryota</taxon>
        <taxon>Fungi</taxon>
        <taxon>Dikarya</taxon>
        <taxon>Ascomycota</taxon>
        <taxon>Pezizomycotina</taxon>
        <taxon>Eurotiomycetes</taxon>
        <taxon>Eurotiomycetidae</taxon>
        <taxon>Eurotiales</taxon>
        <taxon>Aspergillaceae</taxon>
        <taxon>Penicillium</taxon>
    </lineage>
</organism>
<keyword evidence="4" id="KW-0238">DNA-binding</keyword>
<evidence type="ECO:0000256" key="6">
    <source>
        <dbReference type="ARBA" id="ARBA00023242"/>
    </source>
</evidence>
<gene>
    <name evidence="8" type="ORF">N7458_008898</name>
</gene>
<evidence type="ECO:0000256" key="4">
    <source>
        <dbReference type="ARBA" id="ARBA00023125"/>
    </source>
</evidence>
<protein>
    <recommendedName>
        <fullName evidence="7">Xylanolytic transcriptional activator regulatory domain-containing protein</fullName>
    </recommendedName>
</protein>
<dbReference type="GO" id="GO:0000978">
    <property type="term" value="F:RNA polymerase II cis-regulatory region sequence-specific DNA binding"/>
    <property type="evidence" value="ECO:0007669"/>
    <property type="project" value="TreeGrafter"/>
</dbReference>
<sequence length="524" mass="58780">MHIPSFYQEYDRFWENSCSASTGFVMKLLLILAIGSVFYCKPGPSNELGLPTRQWIYAAQWWISGPFEKERESIEGLQVHCLLLLCRQAYAMDKESNWTAAGTLLRQAIHQGLHRDPRNFPAISAFNAEMRRRIWASILEINVQLSLDAAMPPLLAPEDYDTLPPANLGDDDFDQSTTDIPPSQPKYYWTTSSLQNLLCQSLPVRLRIARTINDCSKEQSYEKALQLGGEVAAACKEMAALFHTWLPRTGKSMLRPTQFHHRVMDTILRRFLLNLYRPFTAQAAQDPRFYLSRKLSIDSALILASYTEDPSPTSGADQTPYQDFHRLSLSGAGVFKGCLSLDVIIVISLELITQLEEEGAILPISPQSYTSNGADQMVHAARRPLIQALERIKDHIYEGLVAGIPSMKRYCLLVGVLAQVQAVPHGEQAEWTHIREAFMESMKTCRKLLQQHILNESPATATDGTLLTPADKLCEFTPESAIGSSLDLDLMIPALGFDDLSFWNIPGILDTEAFMGSQYGQETM</sequence>
<accession>A0AAD6BWK0</accession>
<name>A0AAD6BWK0_9EURO</name>
<dbReference type="GO" id="GO:0005634">
    <property type="term" value="C:nucleus"/>
    <property type="evidence" value="ECO:0007669"/>
    <property type="project" value="TreeGrafter"/>
</dbReference>
<keyword evidence="3" id="KW-0805">Transcription regulation</keyword>
<evidence type="ECO:0000256" key="5">
    <source>
        <dbReference type="ARBA" id="ARBA00023163"/>
    </source>
</evidence>
<dbReference type="AlphaFoldDB" id="A0AAD6BWK0"/>
<dbReference type="GO" id="GO:0006351">
    <property type="term" value="P:DNA-templated transcription"/>
    <property type="evidence" value="ECO:0007669"/>
    <property type="project" value="InterPro"/>
</dbReference>
<dbReference type="PANTHER" id="PTHR31944">
    <property type="entry name" value="HEME-RESPONSIVE ZINC FINGER TRANSCRIPTION FACTOR HAP1"/>
    <property type="match status" value="1"/>
</dbReference>
<dbReference type="RefSeq" id="XP_056761129.1">
    <property type="nucleotide sequence ID" value="XM_056912280.1"/>
</dbReference>
<dbReference type="Pfam" id="PF04082">
    <property type="entry name" value="Fungal_trans"/>
    <property type="match status" value="1"/>
</dbReference>
<reference evidence="8" key="2">
    <citation type="journal article" date="2023" name="IMA Fungus">
        <title>Comparative genomic study of the Penicillium genus elucidates a diverse pangenome and 15 lateral gene transfer events.</title>
        <authorList>
            <person name="Petersen C."/>
            <person name="Sorensen T."/>
            <person name="Nielsen M.R."/>
            <person name="Sondergaard T.E."/>
            <person name="Sorensen J.L."/>
            <person name="Fitzpatrick D.A."/>
            <person name="Frisvad J.C."/>
            <person name="Nielsen K.L."/>
        </authorList>
    </citation>
    <scope>NUCLEOTIDE SEQUENCE</scope>
    <source>
        <strain evidence="8">IBT 16125</strain>
    </source>
</reference>
<evidence type="ECO:0000256" key="3">
    <source>
        <dbReference type="ARBA" id="ARBA00023015"/>
    </source>
</evidence>
<evidence type="ECO:0000256" key="2">
    <source>
        <dbReference type="ARBA" id="ARBA00022833"/>
    </source>
</evidence>
<dbReference type="SMART" id="SM00906">
    <property type="entry name" value="Fungal_trans"/>
    <property type="match status" value="1"/>
</dbReference>
<dbReference type="GO" id="GO:0001228">
    <property type="term" value="F:DNA-binding transcription activator activity, RNA polymerase II-specific"/>
    <property type="evidence" value="ECO:0007669"/>
    <property type="project" value="TreeGrafter"/>
</dbReference>
<evidence type="ECO:0000259" key="7">
    <source>
        <dbReference type="SMART" id="SM00906"/>
    </source>
</evidence>
<dbReference type="InterPro" id="IPR007219">
    <property type="entry name" value="XnlR_reg_dom"/>
</dbReference>
<keyword evidence="2" id="KW-0862">Zinc</keyword>
<feature type="domain" description="Xylanolytic transcriptional activator regulatory" evidence="7">
    <location>
        <begin position="97"/>
        <end position="171"/>
    </location>
</feature>
<proteinExistence type="predicted"/>
<evidence type="ECO:0000313" key="9">
    <source>
        <dbReference type="Proteomes" id="UP001213681"/>
    </source>
</evidence>
<dbReference type="GeneID" id="81602523"/>